<comment type="caution">
    <text evidence="1">The sequence shown here is derived from an EMBL/GenBank/DDBJ whole genome shotgun (WGS) entry which is preliminary data.</text>
</comment>
<dbReference type="AlphaFoldDB" id="A0A2P5I2H0"/>
<name>A0A2P5I2H0_DIAHE</name>
<organism evidence="1 2">
    <name type="scientific">Diaporthe helianthi</name>
    <dbReference type="NCBI Taxonomy" id="158607"/>
    <lineage>
        <taxon>Eukaryota</taxon>
        <taxon>Fungi</taxon>
        <taxon>Dikarya</taxon>
        <taxon>Ascomycota</taxon>
        <taxon>Pezizomycotina</taxon>
        <taxon>Sordariomycetes</taxon>
        <taxon>Sordariomycetidae</taxon>
        <taxon>Diaporthales</taxon>
        <taxon>Diaporthaceae</taxon>
        <taxon>Diaporthe</taxon>
    </lineage>
</organism>
<dbReference type="Proteomes" id="UP000094444">
    <property type="component" value="Unassembled WGS sequence"/>
</dbReference>
<gene>
    <name evidence="1" type="ORF">DHEL01_v204912</name>
</gene>
<reference evidence="1" key="1">
    <citation type="submission" date="2017-09" db="EMBL/GenBank/DDBJ databases">
        <title>Polyketide synthases of a Diaporthe helianthi virulent isolate.</title>
        <authorList>
            <person name="Baroncelli R."/>
        </authorList>
    </citation>
    <scope>NUCLEOTIDE SEQUENCE [LARGE SCALE GENOMIC DNA]</scope>
    <source>
        <strain evidence="1">7/96</strain>
    </source>
</reference>
<dbReference type="EMBL" id="MAVT02000342">
    <property type="protein sequence ID" value="POS76694.1"/>
    <property type="molecule type" value="Genomic_DNA"/>
</dbReference>
<proteinExistence type="predicted"/>
<evidence type="ECO:0000313" key="1">
    <source>
        <dbReference type="EMBL" id="POS76694.1"/>
    </source>
</evidence>
<evidence type="ECO:0000313" key="2">
    <source>
        <dbReference type="Proteomes" id="UP000094444"/>
    </source>
</evidence>
<protein>
    <submittedName>
        <fullName evidence="1">Uncharacterized protein</fullName>
    </submittedName>
</protein>
<keyword evidence="2" id="KW-1185">Reference proteome</keyword>
<dbReference type="InParanoid" id="A0A2P5I2H0"/>
<sequence>MPSNNLSQRSMKNAVAMLDVACSCWLLTSHTGVVVGRLGSAVVVEEEEEVVVVDAQEENVKVKLGLRVVLGGGGGLGVGGGSWSSDWRGPT</sequence>
<accession>A0A2P5I2H0</accession>